<dbReference type="Proteomes" id="UP000593578">
    <property type="component" value="Unassembled WGS sequence"/>
</dbReference>
<dbReference type="AlphaFoldDB" id="A0A7J8NPW7"/>
<organism evidence="2 3">
    <name type="scientific">Gossypium raimondii</name>
    <name type="common">Peruvian cotton</name>
    <name type="synonym">Gossypium klotzschianum subsp. raimondii</name>
    <dbReference type="NCBI Taxonomy" id="29730"/>
    <lineage>
        <taxon>Eukaryota</taxon>
        <taxon>Viridiplantae</taxon>
        <taxon>Streptophyta</taxon>
        <taxon>Embryophyta</taxon>
        <taxon>Tracheophyta</taxon>
        <taxon>Spermatophyta</taxon>
        <taxon>Magnoliopsida</taxon>
        <taxon>eudicotyledons</taxon>
        <taxon>Gunneridae</taxon>
        <taxon>Pentapetalae</taxon>
        <taxon>rosids</taxon>
        <taxon>malvids</taxon>
        <taxon>Malvales</taxon>
        <taxon>Malvaceae</taxon>
        <taxon>Malvoideae</taxon>
        <taxon>Gossypium</taxon>
    </lineage>
</organism>
<evidence type="ECO:0000313" key="2">
    <source>
        <dbReference type="EMBL" id="MBA0579041.1"/>
    </source>
</evidence>
<accession>A0A7J8NPW7</accession>
<protein>
    <recommendedName>
        <fullName evidence="4">CCHC-type domain-containing protein</fullName>
    </recommendedName>
</protein>
<evidence type="ECO:0000256" key="1">
    <source>
        <dbReference type="SAM" id="MobiDB-lite"/>
    </source>
</evidence>
<proteinExistence type="predicted"/>
<name>A0A7J8NPW7_GOSRA</name>
<feature type="region of interest" description="Disordered" evidence="1">
    <location>
        <begin position="38"/>
        <end position="62"/>
    </location>
</feature>
<evidence type="ECO:0000313" key="3">
    <source>
        <dbReference type="Proteomes" id="UP000593578"/>
    </source>
</evidence>
<reference evidence="2 3" key="1">
    <citation type="journal article" date="2019" name="Genome Biol. Evol.">
        <title>Insights into the evolution of the New World diploid cottons (Gossypium, subgenus Houzingenia) based on genome sequencing.</title>
        <authorList>
            <person name="Grover C.E."/>
            <person name="Arick M.A. 2nd"/>
            <person name="Thrash A."/>
            <person name="Conover J.L."/>
            <person name="Sanders W.S."/>
            <person name="Peterson D.G."/>
            <person name="Frelichowski J.E."/>
            <person name="Scheffler J.A."/>
            <person name="Scheffler B.E."/>
            <person name="Wendel J.F."/>
        </authorList>
    </citation>
    <scope>NUCLEOTIDE SEQUENCE [LARGE SCALE GENOMIC DNA]</scope>
    <source>
        <strain evidence="2">8</strain>
        <tissue evidence="2">Leaf</tissue>
    </source>
</reference>
<evidence type="ECO:0008006" key="4">
    <source>
        <dbReference type="Google" id="ProtNLM"/>
    </source>
</evidence>
<comment type="caution">
    <text evidence="2">The sequence shown here is derived from an EMBL/GenBank/DDBJ whole genome shotgun (WGS) entry which is preliminary data.</text>
</comment>
<dbReference type="EMBL" id="JABEZZ010000001">
    <property type="protein sequence ID" value="MBA0579041.1"/>
    <property type="molecule type" value="Genomic_DNA"/>
</dbReference>
<gene>
    <name evidence="2" type="ORF">Gorai_021308</name>
</gene>
<sequence length="190" mass="21562">MVNGELQRIEYEALPTIFFSCGKYGHLKELCPSPVSDKGNETGKISGNLELPKSTTEGEGPTFRPWMVVERKSRQRLKDLRNQREGDTENEFLGSRFAALKGLENLELRNTKGMRGFRWVPKGDFWKIKEIIGHNKVGGGPGSLTNGADRKSKFGEIRFKWVNEFGPKTQKETDLGLRSVGYCMMSFWIP</sequence>